<dbReference type="InterPro" id="IPR046341">
    <property type="entry name" value="SET_dom_sf"/>
</dbReference>
<feature type="region of interest" description="Disordered" evidence="1">
    <location>
        <begin position="1"/>
        <end position="84"/>
    </location>
</feature>
<dbReference type="EMBL" id="CP090896">
    <property type="protein sequence ID" value="ULT84751.1"/>
    <property type="molecule type" value="Genomic_DNA"/>
</dbReference>
<evidence type="ECO:0008006" key="5">
    <source>
        <dbReference type="Google" id="ProtNLM"/>
    </source>
</evidence>
<evidence type="ECO:0000256" key="1">
    <source>
        <dbReference type="SAM" id="MobiDB-lite"/>
    </source>
</evidence>
<reference evidence="3 4" key="1">
    <citation type="submission" date="2022-05" db="EMBL/GenBank/DDBJ databases">
        <title>Chromosome-level reference genomes for two strains of Caenorhabditis briggsae: an improved platform for comparative genomics.</title>
        <authorList>
            <person name="Stevens L."/>
            <person name="Andersen E.C."/>
        </authorList>
    </citation>
    <scope>NUCLEOTIDE SEQUENCE [LARGE SCALE GENOMIC DNA]</scope>
    <source>
        <strain evidence="3">QX1410_ONT</strain>
        <tissue evidence="3">Whole-organism</tissue>
    </source>
</reference>
<organism evidence="3 4">
    <name type="scientific">Caenorhabditis briggsae</name>
    <dbReference type="NCBI Taxonomy" id="6238"/>
    <lineage>
        <taxon>Eukaryota</taxon>
        <taxon>Metazoa</taxon>
        <taxon>Ecdysozoa</taxon>
        <taxon>Nematoda</taxon>
        <taxon>Chromadorea</taxon>
        <taxon>Rhabditida</taxon>
        <taxon>Rhabditina</taxon>
        <taxon>Rhabditomorpha</taxon>
        <taxon>Rhabditoidea</taxon>
        <taxon>Rhabditidae</taxon>
        <taxon>Peloderinae</taxon>
        <taxon>Caenorhabditis</taxon>
    </lineage>
</organism>
<accession>A0AAE8ZYE4</accession>
<evidence type="ECO:0000313" key="2">
    <source>
        <dbReference type="EMBL" id="ULT84751.1"/>
    </source>
</evidence>
<dbReference type="EMBL" id="CP090896">
    <property type="protein sequence ID" value="ULT84752.1"/>
    <property type="molecule type" value="Genomic_DNA"/>
</dbReference>
<proteinExistence type="predicted"/>
<dbReference type="SUPFAM" id="SSF82199">
    <property type="entry name" value="SET domain"/>
    <property type="match status" value="1"/>
</dbReference>
<feature type="compositionally biased region" description="Polar residues" evidence="1">
    <location>
        <begin position="29"/>
        <end position="39"/>
    </location>
</feature>
<dbReference type="Proteomes" id="UP000827892">
    <property type="component" value="Chromosome X"/>
</dbReference>
<feature type="compositionally biased region" description="Basic residues" evidence="1">
    <location>
        <begin position="72"/>
        <end position="84"/>
    </location>
</feature>
<evidence type="ECO:0000313" key="4">
    <source>
        <dbReference type="Proteomes" id="UP000827892"/>
    </source>
</evidence>
<dbReference type="Gene3D" id="2.170.270.10">
    <property type="entry name" value="SET domain"/>
    <property type="match status" value="1"/>
</dbReference>
<name>A0AAE8ZYE4_CAEBR</name>
<sequence length="84" mass="9736">MRSKYEKKWNGKKTRRGADNINEGDEPTISATTSENQAKYVNHSCDPNMKKNGTAKKQGEELTISTKEMSRRYQRPLLKTRRSM</sequence>
<evidence type="ECO:0000313" key="3">
    <source>
        <dbReference type="EMBL" id="ULT84752.1"/>
    </source>
</evidence>
<gene>
    <name evidence="2" type="ORF">L3Y34_013430</name>
    <name evidence="3" type="ORF">L3Y34_013431</name>
</gene>
<dbReference type="AlphaFoldDB" id="A0AAE8ZYE4"/>
<protein>
    <recommendedName>
        <fullName evidence="5">SET domain-containing protein</fullName>
    </recommendedName>
</protein>